<evidence type="ECO:0000313" key="9">
    <source>
        <dbReference type="Proteomes" id="UP000013827"/>
    </source>
</evidence>
<protein>
    <recommendedName>
        <fullName evidence="7">CSD domain-containing protein</fullName>
    </recommendedName>
</protein>
<dbReference type="Proteomes" id="UP000013827">
    <property type="component" value="Unassembled WGS sequence"/>
</dbReference>
<dbReference type="InterPro" id="IPR012340">
    <property type="entry name" value="NA-bd_OB-fold"/>
</dbReference>
<dbReference type="GO" id="GO:0005737">
    <property type="term" value="C:cytoplasm"/>
    <property type="evidence" value="ECO:0007669"/>
    <property type="project" value="UniProtKB-SubCell"/>
</dbReference>
<keyword evidence="2" id="KW-0963">Cytoplasm</keyword>
<feature type="domain" description="CSD" evidence="7">
    <location>
        <begin position="10"/>
        <end position="77"/>
    </location>
</feature>
<dbReference type="HOGENOM" id="CLU_329684_0_0_1"/>
<reference evidence="9" key="1">
    <citation type="journal article" date="2013" name="Nature">
        <title>Pan genome of the phytoplankton Emiliania underpins its global distribution.</title>
        <authorList>
            <person name="Read B.A."/>
            <person name="Kegel J."/>
            <person name="Klute M.J."/>
            <person name="Kuo A."/>
            <person name="Lefebvre S.C."/>
            <person name="Maumus F."/>
            <person name="Mayer C."/>
            <person name="Miller J."/>
            <person name="Monier A."/>
            <person name="Salamov A."/>
            <person name="Young J."/>
            <person name="Aguilar M."/>
            <person name="Claverie J.M."/>
            <person name="Frickenhaus S."/>
            <person name="Gonzalez K."/>
            <person name="Herman E.K."/>
            <person name="Lin Y.C."/>
            <person name="Napier J."/>
            <person name="Ogata H."/>
            <person name="Sarno A.F."/>
            <person name="Shmutz J."/>
            <person name="Schroeder D."/>
            <person name="de Vargas C."/>
            <person name="Verret F."/>
            <person name="von Dassow P."/>
            <person name="Valentin K."/>
            <person name="Van de Peer Y."/>
            <person name="Wheeler G."/>
            <person name="Dacks J.B."/>
            <person name="Delwiche C.F."/>
            <person name="Dyhrman S.T."/>
            <person name="Glockner G."/>
            <person name="John U."/>
            <person name="Richards T."/>
            <person name="Worden A.Z."/>
            <person name="Zhang X."/>
            <person name="Grigoriev I.V."/>
            <person name="Allen A.E."/>
            <person name="Bidle K."/>
            <person name="Borodovsky M."/>
            <person name="Bowler C."/>
            <person name="Brownlee C."/>
            <person name="Cock J.M."/>
            <person name="Elias M."/>
            <person name="Gladyshev V.N."/>
            <person name="Groth M."/>
            <person name="Guda C."/>
            <person name="Hadaegh A."/>
            <person name="Iglesias-Rodriguez M.D."/>
            <person name="Jenkins J."/>
            <person name="Jones B.M."/>
            <person name="Lawson T."/>
            <person name="Leese F."/>
            <person name="Lindquist E."/>
            <person name="Lobanov A."/>
            <person name="Lomsadze A."/>
            <person name="Malik S.B."/>
            <person name="Marsh M.E."/>
            <person name="Mackinder L."/>
            <person name="Mock T."/>
            <person name="Mueller-Roeber B."/>
            <person name="Pagarete A."/>
            <person name="Parker M."/>
            <person name="Probert I."/>
            <person name="Quesneville H."/>
            <person name="Raines C."/>
            <person name="Rensing S.A."/>
            <person name="Riano-Pachon D.M."/>
            <person name="Richier S."/>
            <person name="Rokitta S."/>
            <person name="Shiraiwa Y."/>
            <person name="Soanes D.M."/>
            <person name="van der Giezen M."/>
            <person name="Wahlund T.M."/>
            <person name="Williams B."/>
            <person name="Wilson W."/>
            <person name="Wolfe G."/>
            <person name="Wurch L.L."/>
        </authorList>
    </citation>
    <scope>NUCLEOTIDE SEQUENCE</scope>
</reference>
<name>A0A0D3L080_EMIH1</name>
<evidence type="ECO:0000256" key="2">
    <source>
        <dbReference type="ARBA" id="ARBA00022490"/>
    </source>
</evidence>
<evidence type="ECO:0000256" key="6">
    <source>
        <dbReference type="SAM" id="MobiDB-lite"/>
    </source>
</evidence>
<dbReference type="PANTHER" id="PTHR12913">
    <property type="entry name" value="UNR PROTEIN N-RAS UPSTREAM GENE PROTEIN"/>
    <property type="match status" value="1"/>
</dbReference>
<evidence type="ECO:0000256" key="5">
    <source>
        <dbReference type="ARBA" id="ARBA00044751"/>
    </source>
</evidence>
<comment type="subcellular location">
    <subcellularLocation>
        <location evidence="1">Cytoplasm</location>
    </subcellularLocation>
</comment>
<feature type="region of interest" description="Disordered" evidence="6">
    <location>
        <begin position="116"/>
        <end position="138"/>
    </location>
</feature>
<sequence length="871" mass="89747">MGPPFHDGGADSGHVTSIKEGFGFIRPLNDRRTGGGGLFFHFSALVGRDVPVEGDEVSFSVELDRRSGREAAKAVTILPRGTLPAPARAVTVRAVVQRELRGARGGDGYGGRLAVLKGDGPPAEGDAAAGDGGQDDDEQTEVVSFDARGCERPSALHVGDLVECRLMSVAGSRQRAASRVKLIEAGGGLPRQSGRAPREGGPLRVGDDVSFCVVLDPRSRKDAATKLRRLPAGSVALEQLGEARLRGVEGAAEGGAGKLSFGLDDVCGESRAAGLYEGDEVSFREATDAATGAVGAADVRLEAQKVNRGFVLSLRDGHGLLRGEAGGAPLSFAASSLPGVRPRDEVWSTSTGGSLVLEWVSPRCCGAGSVELLGPLPLAASAAAAPLARAAGGSDSDKPIPLELGQALAPPLSPRAGEEVGAGLATPSAEARAALERVDSVAGMAGTVLPLPQADAKSREQLVPGDIVSLLLAVSARDGSVRPTRATYERCADGAVERGVVVNVKEQFGFLKAEARASPVFFHFSQLPDGVHRLAAGAEFEFVVTAEDAAGRRKGRSVAIRLRSLAPGTVAFEDCLLEEAKGTTIGDDADGEDAAKISVLLLDKFEGERLRLPIDRRRQEQALRGAVPALGTTVTSRLCRRRRDGALVLVDSTPVPIRGVVKAVSGGQGSIRATDALPQAAVDAAAAARTANADSEAPLGSDGGGLQSLLGKGATWGRGAGDEASTAEPETDAPEDIAAAAVSAIYISAGQSPFANAAPTVKGTTSALAELAAKHSGTPQQVSFSLSDVLVDPDRKSASVRVSVGDEVSFCLCAEPQSQQLVARRICQTKAAEETPREKQRQVDPAKMTRFAKGPDGTRGFAAGRGRGKVV</sequence>
<feature type="region of interest" description="Disordered" evidence="6">
    <location>
        <begin position="694"/>
        <end position="733"/>
    </location>
</feature>
<feature type="region of interest" description="Disordered" evidence="6">
    <location>
        <begin position="849"/>
        <end position="871"/>
    </location>
</feature>
<proteinExistence type="inferred from homology"/>
<dbReference type="PROSITE" id="PS51857">
    <property type="entry name" value="CSD_2"/>
    <property type="match status" value="1"/>
</dbReference>
<keyword evidence="3" id="KW-0677">Repeat</keyword>
<evidence type="ECO:0000256" key="4">
    <source>
        <dbReference type="ARBA" id="ARBA00022884"/>
    </source>
</evidence>
<reference evidence="8" key="2">
    <citation type="submission" date="2024-10" db="UniProtKB">
        <authorList>
            <consortium name="EnsemblProtists"/>
        </authorList>
    </citation>
    <scope>IDENTIFICATION</scope>
</reference>
<dbReference type="Gene3D" id="2.40.50.140">
    <property type="entry name" value="Nucleic acid-binding proteins"/>
    <property type="match status" value="2"/>
</dbReference>
<evidence type="ECO:0000259" key="7">
    <source>
        <dbReference type="PROSITE" id="PS51857"/>
    </source>
</evidence>
<evidence type="ECO:0000256" key="1">
    <source>
        <dbReference type="ARBA" id="ARBA00004496"/>
    </source>
</evidence>
<organism evidence="8 9">
    <name type="scientific">Emiliania huxleyi (strain CCMP1516)</name>
    <dbReference type="NCBI Taxonomy" id="280463"/>
    <lineage>
        <taxon>Eukaryota</taxon>
        <taxon>Haptista</taxon>
        <taxon>Haptophyta</taxon>
        <taxon>Prymnesiophyceae</taxon>
        <taxon>Isochrysidales</taxon>
        <taxon>Noelaerhabdaceae</taxon>
        <taxon>Emiliania</taxon>
    </lineage>
</organism>
<dbReference type="InterPro" id="IPR002059">
    <property type="entry name" value="CSP_DNA-bd"/>
</dbReference>
<dbReference type="OMA" id="GGFIKCC"/>
<dbReference type="RefSeq" id="XP_005793844.1">
    <property type="nucleotide sequence ID" value="XM_005793787.1"/>
</dbReference>
<keyword evidence="4" id="KW-0694">RNA-binding</keyword>
<dbReference type="PaxDb" id="2903-EOD41415"/>
<dbReference type="GO" id="GO:0003723">
    <property type="term" value="F:RNA binding"/>
    <property type="evidence" value="ECO:0007669"/>
    <property type="project" value="UniProtKB-KW"/>
</dbReference>
<feature type="compositionally biased region" description="Low complexity" evidence="6">
    <location>
        <begin position="118"/>
        <end position="129"/>
    </location>
</feature>
<keyword evidence="9" id="KW-1185">Reference proteome</keyword>
<dbReference type="InterPro" id="IPR011129">
    <property type="entry name" value="CSD"/>
</dbReference>
<comment type="similarity">
    <text evidence="5">Belongs to the UNR family.</text>
</comment>
<accession>A0A0D3L080</accession>
<evidence type="ECO:0000256" key="3">
    <source>
        <dbReference type="ARBA" id="ARBA00022737"/>
    </source>
</evidence>
<dbReference type="EnsemblProtists" id="EOD41415">
    <property type="protein sequence ID" value="EOD41415"/>
    <property type="gene ID" value="EMIHUDRAFT_199785"/>
</dbReference>
<dbReference type="PANTHER" id="PTHR12913:SF1">
    <property type="entry name" value="COLD SHOCK DOMAIN-CONTAINING PROTEIN E1"/>
    <property type="match status" value="1"/>
</dbReference>
<dbReference type="SUPFAM" id="SSF50249">
    <property type="entry name" value="Nucleic acid-binding proteins"/>
    <property type="match status" value="2"/>
</dbReference>
<dbReference type="AlphaFoldDB" id="A0A0D3L080"/>
<dbReference type="STRING" id="2903.R1FQP2"/>
<evidence type="ECO:0000313" key="8">
    <source>
        <dbReference type="EnsemblProtists" id="EOD41415"/>
    </source>
</evidence>
<dbReference type="GeneID" id="17286685"/>
<dbReference type="Pfam" id="PF00313">
    <property type="entry name" value="CSD"/>
    <property type="match status" value="1"/>
</dbReference>
<dbReference type="SMART" id="SM00357">
    <property type="entry name" value="CSP"/>
    <property type="match status" value="2"/>
</dbReference>
<dbReference type="KEGG" id="ehx:EMIHUDRAFT_199785"/>